<evidence type="ECO:0000313" key="3">
    <source>
        <dbReference type="EMBL" id="EEC88920.1"/>
    </source>
</evidence>
<dbReference type="Pfam" id="PF13740">
    <property type="entry name" value="ACT_6"/>
    <property type="match status" value="1"/>
</dbReference>
<comment type="caution">
    <text evidence="3">The sequence shown here is derived from an EMBL/GenBank/DDBJ whole genome shotgun (WGS) entry which is preliminary data.</text>
</comment>
<dbReference type="HAMAP" id="MF_01054">
    <property type="entry name" value="UPF0237"/>
    <property type="match status" value="1"/>
</dbReference>
<dbReference type="CDD" id="cd04872">
    <property type="entry name" value="ACT_1ZPV"/>
    <property type="match status" value="1"/>
</dbReference>
<feature type="domain" description="ACT" evidence="2">
    <location>
        <begin position="14"/>
        <end position="88"/>
    </location>
</feature>
<dbReference type="Gene3D" id="3.30.70.260">
    <property type="match status" value="1"/>
</dbReference>
<dbReference type="PROSITE" id="PS51671">
    <property type="entry name" value="ACT"/>
    <property type="match status" value="1"/>
</dbReference>
<organism evidence="3 4">
    <name type="scientific">Holdemanella biformis DSM 3989</name>
    <dbReference type="NCBI Taxonomy" id="518637"/>
    <lineage>
        <taxon>Bacteria</taxon>
        <taxon>Bacillati</taxon>
        <taxon>Bacillota</taxon>
        <taxon>Erysipelotrichia</taxon>
        <taxon>Erysipelotrichales</taxon>
        <taxon>Erysipelotrichaceae</taxon>
        <taxon>Holdemanella</taxon>
    </lineage>
</organism>
<comment type="similarity">
    <text evidence="1">Belongs to the UPF0237 family.</text>
</comment>
<dbReference type="InterPro" id="IPR022986">
    <property type="entry name" value="UPF0237_ACT"/>
</dbReference>
<dbReference type="eggNOG" id="COG3830">
    <property type="taxonomic scope" value="Bacteria"/>
</dbReference>
<dbReference type="SUPFAM" id="SSF55021">
    <property type="entry name" value="ACT-like"/>
    <property type="match status" value="1"/>
</dbReference>
<proteinExistence type="inferred from homology"/>
<dbReference type="Proteomes" id="UP000004315">
    <property type="component" value="Unassembled WGS sequence"/>
</dbReference>
<evidence type="ECO:0000313" key="4">
    <source>
        <dbReference type="Proteomes" id="UP000004315"/>
    </source>
</evidence>
<dbReference type="InterPro" id="IPR045865">
    <property type="entry name" value="ACT-like_dom_sf"/>
</dbReference>
<reference evidence="3 4" key="1">
    <citation type="submission" date="2008-11" db="EMBL/GenBank/DDBJ databases">
        <title>Draft genome sequence of Eubacterium biforme (DSM 3989).</title>
        <authorList>
            <person name="Sudarsanam P."/>
            <person name="Ley R."/>
            <person name="Guruge J."/>
            <person name="Turnbaugh P.J."/>
            <person name="Mahowald M."/>
            <person name="Liep D."/>
            <person name="Gordon J."/>
        </authorList>
    </citation>
    <scope>NUCLEOTIDE SEQUENCE [LARGE SCALE GENOMIC DNA]</scope>
    <source>
        <strain evidence="3 4">DSM 3989</strain>
    </source>
</reference>
<dbReference type="HOGENOM" id="CLU_155669_0_1_9"/>
<dbReference type="EMBL" id="ABYT01000133">
    <property type="protein sequence ID" value="EEC88920.1"/>
    <property type="molecule type" value="Genomic_DNA"/>
</dbReference>
<protein>
    <recommendedName>
        <fullName evidence="1">UPF0237 protein EUBIFOR_02491</fullName>
    </recommendedName>
</protein>
<dbReference type="InterPro" id="IPR002912">
    <property type="entry name" value="ACT_dom"/>
</dbReference>
<name>B7CE49_9FIRM</name>
<sequence length="99" mass="11315">MCNKTIRRMMMKAVISVIGKDKVGILAMIANECANYNLNVLDVTQTIVDSMFTMTMIVAIDEMSIPLNEFAERMENLGKEKNLVIRCMHQDIFNSMHKI</sequence>
<evidence type="ECO:0000256" key="1">
    <source>
        <dbReference type="HAMAP-Rule" id="MF_01054"/>
    </source>
</evidence>
<dbReference type="STRING" id="518637.EUBIFOR_02491"/>
<gene>
    <name evidence="3" type="ORF">EUBIFOR_02491</name>
</gene>
<keyword evidence="4" id="KW-1185">Reference proteome</keyword>
<dbReference type="NCBIfam" id="NF001220">
    <property type="entry name" value="PRK00194.1"/>
    <property type="match status" value="1"/>
</dbReference>
<dbReference type="AlphaFoldDB" id="B7CE49"/>
<accession>B7CE49</accession>
<evidence type="ECO:0000259" key="2">
    <source>
        <dbReference type="PROSITE" id="PS51671"/>
    </source>
</evidence>